<dbReference type="GeneID" id="5026114"/>
<dbReference type="OMA" id="LWQITIL"/>
<dbReference type="RefSeq" id="XP_001440329.1">
    <property type="nucleotide sequence ID" value="XM_001440292.1"/>
</dbReference>
<dbReference type="KEGG" id="ptm:GSPATT00009280001"/>
<keyword evidence="1" id="KW-1133">Transmembrane helix</keyword>
<keyword evidence="3" id="KW-1185">Reference proteome</keyword>
<dbReference type="Proteomes" id="UP000000600">
    <property type="component" value="Unassembled WGS sequence"/>
</dbReference>
<keyword evidence="1" id="KW-0812">Transmembrane</keyword>
<evidence type="ECO:0008006" key="4">
    <source>
        <dbReference type="Google" id="ProtNLM"/>
    </source>
</evidence>
<feature type="transmembrane region" description="Helical" evidence="1">
    <location>
        <begin position="42"/>
        <end position="61"/>
    </location>
</feature>
<dbReference type="HOGENOM" id="CLU_009697_2_0_1"/>
<name>A0CQ65_PARTE</name>
<proteinExistence type="predicted"/>
<dbReference type="PANTHER" id="PTHR31398">
    <property type="entry name" value="MEIOTIC NUCLEAR DIVISION PROTEIN 1 HOMOLOG"/>
    <property type="match status" value="1"/>
</dbReference>
<evidence type="ECO:0000313" key="2">
    <source>
        <dbReference type="EMBL" id="CAK72932.1"/>
    </source>
</evidence>
<dbReference type="EMBL" id="CT868141">
    <property type="protein sequence ID" value="CAK72932.1"/>
    <property type="molecule type" value="Genomic_DNA"/>
</dbReference>
<gene>
    <name evidence="2" type="ORF">GSPATT00009280001</name>
</gene>
<protein>
    <recommendedName>
        <fullName evidence="4">Transmembrane protein</fullName>
    </recommendedName>
</protein>
<sequence>MLKYQKPQTCSKQLISQLIERADFFGMLPQFRILKRQKFSTPLGQILTIILCCAYLYYIVYEILNLANRYSPRVVFSEFQPSNTSVRILMLQKPLYLSKNNFTFALTITNPELSSLQTLNKYFNLAVQNCVRNRSLNEEGTAQINYNCSTIPLEPCKMDQHFREQYQQEYFQKFKLEYMYCPEIKQWDQMAMQLQGFSQEDRFQFLTVTLSICKNSTTYQGCAPLEEINSKMQAGFYVLYLSDALIQMQSSSKPYQDAISVQYTQFSLTNSKSIHSTIKVTETNTDYGIIKTNYVLDTALQQSNIKEDSSQYNHQYLVQNSIFLEQRRNLYERSYQKLYTVLGQVGGLWQITILFLNCIFYPLLFSSMNLAMANKIFRFESKESLDFDIMSVAKSVPVGGQLNKSDGKDFQDEVLRSDNTLIRNPFVEFSKTQREIKNFLRKKKCSLNFTLLDNIKFQFGCKKDKQRQLKYAMNKIINKLDICQLITKFNELDKLKHILLNKDQLALFNYLPKPMIPYDMFDENFENKIKELEQKQEYKFILENEKPDVLRLDDAYEAYSRVITKQDLNPTDEAILKFMDDDIKRLFSRIHSNQFEMVCQNFQSSQLFMRNNTDKVEVQDEPHIQLVFGSITSKQY</sequence>
<dbReference type="AlphaFoldDB" id="A0CQ65"/>
<accession>A0CQ65</accession>
<evidence type="ECO:0000313" key="3">
    <source>
        <dbReference type="Proteomes" id="UP000000600"/>
    </source>
</evidence>
<dbReference type="PANTHER" id="PTHR31398:SF0">
    <property type="entry name" value="MEIOTIC NUCLEAR DIVISION PROTEIN 1 HOMOLOG"/>
    <property type="match status" value="1"/>
</dbReference>
<reference evidence="2 3" key="1">
    <citation type="journal article" date="2006" name="Nature">
        <title>Global trends of whole-genome duplications revealed by the ciliate Paramecium tetraurelia.</title>
        <authorList>
            <consortium name="Genoscope"/>
            <person name="Aury J.-M."/>
            <person name="Jaillon O."/>
            <person name="Duret L."/>
            <person name="Noel B."/>
            <person name="Jubin C."/>
            <person name="Porcel B.M."/>
            <person name="Segurens B."/>
            <person name="Daubin V."/>
            <person name="Anthouard V."/>
            <person name="Aiach N."/>
            <person name="Arnaiz O."/>
            <person name="Billaut A."/>
            <person name="Beisson J."/>
            <person name="Blanc I."/>
            <person name="Bouhouche K."/>
            <person name="Camara F."/>
            <person name="Duharcourt S."/>
            <person name="Guigo R."/>
            <person name="Gogendeau D."/>
            <person name="Katinka M."/>
            <person name="Keller A.-M."/>
            <person name="Kissmehl R."/>
            <person name="Klotz C."/>
            <person name="Koll F."/>
            <person name="Le Moue A."/>
            <person name="Lepere C."/>
            <person name="Malinsky S."/>
            <person name="Nowacki M."/>
            <person name="Nowak J.K."/>
            <person name="Plattner H."/>
            <person name="Poulain J."/>
            <person name="Ruiz F."/>
            <person name="Serrano V."/>
            <person name="Zagulski M."/>
            <person name="Dessen P."/>
            <person name="Betermier M."/>
            <person name="Weissenbach J."/>
            <person name="Scarpelli C."/>
            <person name="Schachter V."/>
            <person name="Sperling L."/>
            <person name="Meyer E."/>
            <person name="Cohen J."/>
            <person name="Wincker P."/>
        </authorList>
    </citation>
    <scope>NUCLEOTIDE SEQUENCE [LARGE SCALE GENOMIC DNA]</scope>
    <source>
        <strain evidence="2 3">Stock d4-2</strain>
    </source>
</reference>
<organism evidence="2 3">
    <name type="scientific">Paramecium tetraurelia</name>
    <dbReference type="NCBI Taxonomy" id="5888"/>
    <lineage>
        <taxon>Eukaryota</taxon>
        <taxon>Sar</taxon>
        <taxon>Alveolata</taxon>
        <taxon>Ciliophora</taxon>
        <taxon>Intramacronucleata</taxon>
        <taxon>Oligohymenophorea</taxon>
        <taxon>Peniculida</taxon>
        <taxon>Parameciidae</taxon>
        <taxon>Paramecium</taxon>
    </lineage>
</organism>
<evidence type="ECO:0000256" key="1">
    <source>
        <dbReference type="SAM" id="Phobius"/>
    </source>
</evidence>
<dbReference type="InParanoid" id="A0CQ65"/>
<dbReference type="GO" id="GO:0007131">
    <property type="term" value="P:reciprocal meiotic recombination"/>
    <property type="evidence" value="ECO:0000318"/>
    <property type="project" value="GO_Central"/>
</dbReference>
<keyword evidence="1" id="KW-0472">Membrane</keyword>
<dbReference type="OrthoDB" id="289304at2759"/>